<dbReference type="GO" id="GO:0016887">
    <property type="term" value="F:ATP hydrolysis activity"/>
    <property type="evidence" value="ECO:0007669"/>
    <property type="project" value="InterPro"/>
</dbReference>
<dbReference type="InterPro" id="IPR003593">
    <property type="entry name" value="AAA+_ATPase"/>
</dbReference>
<feature type="domain" description="ABC transporter" evidence="5">
    <location>
        <begin position="2"/>
        <end position="236"/>
    </location>
</feature>
<dbReference type="InterPro" id="IPR003439">
    <property type="entry name" value="ABC_transporter-like_ATP-bd"/>
</dbReference>
<dbReference type="PROSITE" id="PS00211">
    <property type="entry name" value="ABC_TRANSPORTER_1"/>
    <property type="match status" value="1"/>
</dbReference>
<evidence type="ECO:0000313" key="6">
    <source>
        <dbReference type="EMBL" id="PTB93665.1"/>
    </source>
</evidence>
<reference evidence="6 7" key="1">
    <citation type="submission" date="2018-03" db="EMBL/GenBank/DDBJ databases">
        <title>Cross-interface Injection: A General Nanoliter Liquid Handling Method Applied to Single Cells Genome Amplification Automated Nanoliter Liquid Handling Applied to Single Cell Multiple Displacement Amplification.</title>
        <authorList>
            <person name="Yun J."/>
            <person name="Xu P."/>
            <person name="Xu J."/>
            <person name="Dai X."/>
            <person name="Wang Y."/>
            <person name="Zheng X."/>
            <person name="Cao C."/>
            <person name="Yi Q."/>
            <person name="Zhu Y."/>
            <person name="Wang L."/>
            <person name="Dong Z."/>
            <person name="Huang Y."/>
            <person name="Huang L."/>
            <person name="Du W."/>
        </authorList>
    </citation>
    <scope>NUCLEOTIDE SEQUENCE [LARGE SCALE GENOMIC DNA]</scope>
    <source>
        <strain evidence="6 7">Z-D1-2</strain>
    </source>
</reference>
<keyword evidence="2" id="KW-0813">Transport</keyword>
<dbReference type="Proteomes" id="UP000240608">
    <property type="component" value="Unassembled WGS sequence"/>
</dbReference>
<dbReference type="GO" id="GO:0015697">
    <property type="term" value="P:quaternary ammonium group transport"/>
    <property type="evidence" value="ECO:0007669"/>
    <property type="project" value="UniProtKB-ARBA"/>
</dbReference>
<gene>
    <name evidence="6" type="ORF">C9994_12825</name>
</gene>
<protein>
    <submittedName>
        <fullName evidence="6">Glycine/betaine ABC transporter ATP-binding protein</fullName>
    </submittedName>
</protein>
<evidence type="ECO:0000256" key="3">
    <source>
        <dbReference type="ARBA" id="ARBA00022741"/>
    </source>
</evidence>
<evidence type="ECO:0000256" key="2">
    <source>
        <dbReference type="ARBA" id="ARBA00022448"/>
    </source>
</evidence>
<accession>A0A2T4DIM2</accession>
<keyword evidence="3" id="KW-0547">Nucleotide-binding</keyword>
<dbReference type="PROSITE" id="PS50893">
    <property type="entry name" value="ABC_TRANSPORTER_2"/>
    <property type="match status" value="1"/>
</dbReference>
<dbReference type="PANTHER" id="PTHR43117:SF4">
    <property type="entry name" value="OSMOPROTECTANT IMPORT ATP-BINDING PROTEIN OSMV"/>
    <property type="match status" value="1"/>
</dbReference>
<dbReference type="GO" id="GO:0005524">
    <property type="term" value="F:ATP binding"/>
    <property type="evidence" value="ECO:0007669"/>
    <property type="project" value="UniProtKB-KW"/>
</dbReference>
<dbReference type="Pfam" id="PF00005">
    <property type="entry name" value="ABC_tran"/>
    <property type="match status" value="1"/>
</dbReference>
<evidence type="ECO:0000313" key="7">
    <source>
        <dbReference type="Proteomes" id="UP000240608"/>
    </source>
</evidence>
<dbReference type="PANTHER" id="PTHR43117">
    <property type="entry name" value="OSMOPROTECTANT IMPORT ATP-BINDING PROTEIN OSMV"/>
    <property type="match status" value="1"/>
</dbReference>
<dbReference type="AlphaFoldDB" id="A0A2T4DIM2"/>
<evidence type="ECO:0000259" key="5">
    <source>
        <dbReference type="PROSITE" id="PS50893"/>
    </source>
</evidence>
<dbReference type="EMBL" id="PYVU01000157">
    <property type="protein sequence ID" value="PTB93665.1"/>
    <property type="molecule type" value="Genomic_DNA"/>
</dbReference>
<evidence type="ECO:0000256" key="1">
    <source>
        <dbReference type="ARBA" id="ARBA00005417"/>
    </source>
</evidence>
<dbReference type="SMART" id="SM00382">
    <property type="entry name" value="AAA"/>
    <property type="match status" value="1"/>
</dbReference>
<proteinExistence type="inferred from homology"/>
<sequence>MIRFESISKSFDSHQVLKDISLEVKEGELLVLLGASGSGKTTLLKMINGLIQPDAGNIFINNNKVTKKDITNLRRNTGYVIQQVGLFPHYSVFENIALVPRLLKHEEQRIKETVKTWMDRLGLPFDIHARKLPAALSGGQAQRVGLARALAGEPQLILMDEPFSALDPVIRAQIRNDFRAIQKREKITAIMVTHDLQEAVSLADRICLLADKKVQQLGKPSDLIFKPANSFVKNFIQSDRFQAALIACKIKDLKPFLSETELFNSSDNSLLEVLQTADSQSGKALMSAFYQWEERFR</sequence>
<evidence type="ECO:0000256" key="4">
    <source>
        <dbReference type="ARBA" id="ARBA00022840"/>
    </source>
</evidence>
<dbReference type="Gene3D" id="3.40.50.300">
    <property type="entry name" value="P-loop containing nucleotide triphosphate hydrolases"/>
    <property type="match status" value="1"/>
</dbReference>
<comment type="similarity">
    <text evidence="1">Belongs to the ABC transporter superfamily.</text>
</comment>
<keyword evidence="4 6" id="KW-0067">ATP-binding</keyword>
<name>A0A2T4DIM2_9BACT</name>
<organism evidence="6 7">
    <name type="scientific">Marivirga lumbricoides</name>
    <dbReference type="NCBI Taxonomy" id="1046115"/>
    <lineage>
        <taxon>Bacteria</taxon>
        <taxon>Pseudomonadati</taxon>
        <taxon>Bacteroidota</taxon>
        <taxon>Cytophagia</taxon>
        <taxon>Cytophagales</taxon>
        <taxon>Marivirgaceae</taxon>
        <taxon>Marivirga</taxon>
    </lineage>
</organism>
<comment type="caution">
    <text evidence="6">The sequence shown here is derived from an EMBL/GenBank/DDBJ whole genome shotgun (WGS) entry which is preliminary data.</text>
</comment>
<dbReference type="FunFam" id="3.40.50.300:FF:000425">
    <property type="entry name" value="Probable ABC transporter, ATP-binding subunit"/>
    <property type="match status" value="1"/>
</dbReference>
<dbReference type="SUPFAM" id="SSF52540">
    <property type="entry name" value="P-loop containing nucleoside triphosphate hydrolases"/>
    <property type="match status" value="1"/>
</dbReference>
<dbReference type="InterPro" id="IPR017871">
    <property type="entry name" value="ABC_transporter-like_CS"/>
</dbReference>
<dbReference type="InterPro" id="IPR027417">
    <property type="entry name" value="P-loop_NTPase"/>
</dbReference>